<comment type="cofactor">
    <cofactor evidence="1">
        <name>a divalent metal cation</name>
        <dbReference type="ChEBI" id="CHEBI:60240"/>
    </cofactor>
</comment>
<evidence type="ECO:0000313" key="10">
    <source>
        <dbReference type="EMBL" id="KAJ8950075.1"/>
    </source>
</evidence>
<keyword evidence="5" id="KW-0479">Metal-binding</keyword>
<feature type="transmembrane region" description="Helical" evidence="8">
    <location>
        <begin position="20"/>
        <end position="39"/>
    </location>
</feature>
<keyword evidence="4" id="KW-0540">Nuclease</keyword>
<feature type="non-terminal residue" evidence="10">
    <location>
        <position position="1"/>
    </location>
</feature>
<accession>A0AAV8YGG9</accession>
<keyword evidence="11" id="KW-1185">Reference proteome</keyword>
<keyword evidence="8" id="KW-0812">Transmembrane</keyword>
<dbReference type="EMBL" id="JANEYF010002187">
    <property type="protein sequence ID" value="KAJ8950075.1"/>
    <property type="molecule type" value="Genomic_DNA"/>
</dbReference>
<evidence type="ECO:0000256" key="7">
    <source>
        <dbReference type="ARBA" id="ARBA00023242"/>
    </source>
</evidence>
<keyword evidence="6" id="KW-0378">Hydrolase</keyword>
<evidence type="ECO:0000256" key="5">
    <source>
        <dbReference type="ARBA" id="ARBA00022723"/>
    </source>
</evidence>
<comment type="caution">
    <text evidence="10">The sequence shown here is derived from an EMBL/GenBank/DDBJ whole genome shotgun (WGS) entry which is preliminary data.</text>
</comment>
<evidence type="ECO:0000256" key="2">
    <source>
        <dbReference type="ARBA" id="ARBA00004123"/>
    </source>
</evidence>
<organism evidence="10 11">
    <name type="scientific">Rhamnusium bicolor</name>
    <dbReference type="NCBI Taxonomy" id="1586634"/>
    <lineage>
        <taxon>Eukaryota</taxon>
        <taxon>Metazoa</taxon>
        <taxon>Ecdysozoa</taxon>
        <taxon>Arthropoda</taxon>
        <taxon>Hexapoda</taxon>
        <taxon>Insecta</taxon>
        <taxon>Pterygota</taxon>
        <taxon>Neoptera</taxon>
        <taxon>Endopterygota</taxon>
        <taxon>Coleoptera</taxon>
        <taxon>Polyphaga</taxon>
        <taxon>Cucujiformia</taxon>
        <taxon>Chrysomeloidea</taxon>
        <taxon>Cerambycidae</taxon>
        <taxon>Lepturinae</taxon>
        <taxon>Rhagiini</taxon>
        <taxon>Rhamnusium</taxon>
    </lineage>
</organism>
<keyword evidence="8" id="KW-1133">Transmembrane helix</keyword>
<gene>
    <name evidence="10" type="ORF">NQ314_008081</name>
</gene>
<dbReference type="GO" id="GO:0016787">
    <property type="term" value="F:hydrolase activity"/>
    <property type="evidence" value="ECO:0007669"/>
    <property type="project" value="UniProtKB-KW"/>
</dbReference>
<comment type="similarity">
    <text evidence="3">Belongs to the HARBI1 family.</text>
</comment>
<evidence type="ECO:0000313" key="11">
    <source>
        <dbReference type="Proteomes" id="UP001162156"/>
    </source>
</evidence>
<evidence type="ECO:0000256" key="6">
    <source>
        <dbReference type="ARBA" id="ARBA00022801"/>
    </source>
</evidence>
<dbReference type="InterPro" id="IPR027806">
    <property type="entry name" value="HARBI1_dom"/>
</dbReference>
<evidence type="ECO:0000259" key="9">
    <source>
        <dbReference type="Pfam" id="PF13359"/>
    </source>
</evidence>
<dbReference type="AlphaFoldDB" id="A0AAV8YGG9"/>
<keyword evidence="8" id="KW-0472">Membrane</keyword>
<protein>
    <recommendedName>
        <fullName evidence="9">DDE Tnp4 domain-containing protein</fullName>
    </recommendedName>
</protein>
<name>A0AAV8YGG9_9CUCU</name>
<evidence type="ECO:0000256" key="8">
    <source>
        <dbReference type="SAM" id="Phobius"/>
    </source>
</evidence>
<evidence type="ECO:0000256" key="4">
    <source>
        <dbReference type="ARBA" id="ARBA00022722"/>
    </source>
</evidence>
<dbReference type="PANTHER" id="PTHR22930">
    <property type="match status" value="1"/>
</dbReference>
<dbReference type="Pfam" id="PF13359">
    <property type="entry name" value="DDE_Tnp_4"/>
    <property type="match status" value="1"/>
</dbReference>
<feature type="domain" description="DDE Tnp4" evidence="9">
    <location>
        <begin position="228"/>
        <end position="310"/>
    </location>
</feature>
<reference evidence="10" key="1">
    <citation type="journal article" date="2023" name="Insect Mol. Biol.">
        <title>Genome sequencing provides insights into the evolution of gene families encoding plant cell wall-degrading enzymes in longhorned beetles.</title>
        <authorList>
            <person name="Shin N.R."/>
            <person name="Okamura Y."/>
            <person name="Kirsch R."/>
            <person name="Pauchet Y."/>
        </authorList>
    </citation>
    <scope>NUCLEOTIDE SEQUENCE</scope>
    <source>
        <strain evidence="10">RBIC_L_NR</strain>
    </source>
</reference>
<dbReference type="GO" id="GO:0005634">
    <property type="term" value="C:nucleus"/>
    <property type="evidence" value="ECO:0007669"/>
    <property type="project" value="UniProtKB-SubCell"/>
</dbReference>
<sequence>VRYFEMSPLTSRSFAMVQNRTILLFIIVVTGYCYFKKYVGDTKRYRRFKVWPLNRQRKLYGHFNTLIRDMLSKEPDHTQFFKYTRMTPELFGSLLDIVGPLLKKDPTKKPPQPSASSHVNITVYNICSYLSEGCSMQEIAWNYRIGLTTVHCIIKETCQVLWDILQPIVLPSPSCEEFKCIAEGFKQRWNLPNCIGAVDVFSNSAFGRAFLNGDIDIPPPKEQSNSNLKIDHYVVADQAFPLHKNIMRPYPGTYLGEEKNIFNYRLSSARRTIENTFGILAQRWRILRKTIIGNVDTCEGIVKATIVLHNFLQKKEEDIPEEQRRYSPMGYADSFDENGHLILGMWREEEYMLRSATRLGSNNATRSAQGARDKLASSLVSDVGSVPWQYDIIMTGSLPN</sequence>
<evidence type="ECO:0000256" key="3">
    <source>
        <dbReference type="ARBA" id="ARBA00006958"/>
    </source>
</evidence>
<dbReference type="GO" id="GO:0046872">
    <property type="term" value="F:metal ion binding"/>
    <property type="evidence" value="ECO:0007669"/>
    <property type="project" value="UniProtKB-KW"/>
</dbReference>
<dbReference type="GO" id="GO:0004518">
    <property type="term" value="F:nuclease activity"/>
    <property type="evidence" value="ECO:0007669"/>
    <property type="project" value="UniProtKB-KW"/>
</dbReference>
<dbReference type="InterPro" id="IPR045249">
    <property type="entry name" value="HARBI1-like"/>
</dbReference>
<comment type="subcellular location">
    <subcellularLocation>
        <location evidence="2">Nucleus</location>
    </subcellularLocation>
</comment>
<dbReference type="Proteomes" id="UP001162156">
    <property type="component" value="Unassembled WGS sequence"/>
</dbReference>
<evidence type="ECO:0000256" key="1">
    <source>
        <dbReference type="ARBA" id="ARBA00001968"/>
    </source>
</evidence>
<keyword evidence="7" id="KW-0539">Nucleus</keyword>
<dbReference type="PANTHER" id="PTHR22930:SF269">
    <property type="entry name" value="NUCLEASE HARBI1-LIKE PROTEIN"/>
    <property type="match status" value="1"/>
</dbReference>
<proteinExistence type="inferred from homology"/>